<dbReference type="InterPro" id="IPR013324">
    <property type="entry name" value="RNA_pol_sigma_r3/r4-like"/>
</dbReference>
<dbReference type="Gene3D" id="1.10.1740.10">
    <property type="match status" value="1"/>
</dbReference>
<comment type="similarity">
    <text evidence="1">Belongs to the sigma-70 factor family. ECF subfamily.</text>
</comment>
<dbReference type="SUPFAM" id="SSF88659">
    <property type="entry name" value="Sigma3 and sigma4 domains of RNA polymerase sigma factors"/>
    <property type="match status" value="1"/>
</dbReference>
<keyword evidence="3" id="KW-0731">Sigma factor</keyword>
<dbReference type="NCBIfam" id="NF007228">
    <property type="entry name" value="PRK09646.1"/>
    <property type="match status" value="1"/>
</dbReference>
<dbReference type="GO" id="GO:0006352">
    <property type="term" value="P:DNA-templated transcription initiation"/>
    <property type="evidence" value="ECO:0007669"/>
    <property type="project" value="InterPro"/>
</dbReference>
<protein>
    <submittedName>
        <fullName evidence="7">RNA polymerase, sigma-24 subunit, ECF subfamily</fullName>
    </submittedName>
</protein>
<evidence type="ECO:0000313" key="7">
    <source>
        <dbReference type="EMBL" id="ACQ81674.1"/>
    </source>
</evidence>
<name>C5C249_BEUC1</name>
<gene>
    <name evidence="7" type="ordered locus">Bcav_3432</name>
</gene>
<dbReference type="CDD" id="cd06171">
    <property type="entry name" value="Sigma70_r4"/>
    <property type="match status" value="1"/>
</dbReference>
<dbReference type="InterPro" id="IPR039425">
    <property type="entry name" value="RNA_pol_sigma-70-like"/>
</dbReference>
<feature type="domain" description="RNA polymerase sigma factor 70 region 4 type 2" evidence="6">
    <location>
        <begin position="130"/>
        <end position="181"/>
    </location>
</feature>
<dbReference type="STRING" id="471853.Bcav_3432"/>
<dbReference type="Pfam" id="PF04542">
    <property type="entry name" value="Sigma70_r2"/>
    <property type="match status" value="1"/>
</dbReference>
<dbReference type="InterPro" id="IPR014284">
    <property type="entry name" value="RNA_pol_sigma-70_dom"/>
</dbReference>
<evidence type="ECO:0000256" key="1">
    <source>
        <dbReference type="ARBA" id="ARBA00010641"/>
    </source>
</evidence>
<dbReference type="EMBL" id="CP001618">
    <property type="protein sequence ID" value="ACQ81674.1"/>
    <property type="molecule type" value="Genomic_DNA"/>
</dbReference>
<accession>C5C249</accession>
<evidence type="ECO:0000313" key="8">
    <source>
        <dbReference type="Proteomes" id="UP000007962"/>
    </source>
</evidence>
<dbReference type="RefSeq" id="WP_015883911.1">
    <property type="nucleotide sequence ID" value="NC_012669.1"/>
</dbReference>
<dbReference type="PANTHER" id="PTHR43133">
    <property type="entry name" value="RNA POLYMERASE ECF-TYPE SIGMA FACTO"/>
    <property type="match status" value="1"/>
</dbReference>
<evidence type="ECO:0000259" key="5">
    <source>
        <dbReference type="Pfam" id="PF04542"/>
    </source>
</evidence>
<keyword evidence="2" id="KW-0805">Transcription regulation</keyword>
<dbReference type="AlphaFoldDB" id="C5C249"/>
<dbReference type="InterPro" id="IPR036388">
    <property type="entry name" value="WH-like_DNA-bd_sf"/>
</dbReference>
<evidence type="ECO:0000256" key="4">
    <source>
        <dbReference type="ARBA" id="ARBA00023163"/>
    </source>
</evidence>
<dbReference type="GO" id="GO:0016987">
    <property type="term" value="F:sigma factor activity"/>
    <property type="evidence" value="ECO:0007669"/>
    <property type="project" value="UniProtKB-KW"/>
</dbReference>
<dbReference type="GO" id="GO:0003677">
    <property type="term" value="F:DNA binding"/>
    <property type="evidence" value="ECO:0007669"/>
    <property type="project" value="InterPro"/>
</dbReference>
<dbReference type="Gene3D" id="1.10.10.10">
    <property type="entry name" value="Winged helix-like DNA-binding domain superfamily/Winged helix DNA-binding domain"/>
    <property type="match status" value="1"/>
</dbReference>
<dbReference type="InterPro" id="IPR013325">
    <property type="entry name" value="RNA_pol_sigma_r2"/>
</dbReference>
<dbReference type="InterPro" id="IPR007627">
    <property type="entry name" value="RNA_pol_sigma70_r2"/>
</dbReference>
<dbReference type="HOGENOM" id="CLU_047691_9_3_11"/>
<dbReference type="NCBIfam" id="TIGR02937">
    <property type="entry name" value="sigma70-ECF"/>
    <property type="match status" value="1"/>
</dbReference>
<dbReference type="Pfam" id="PF08281">
    <property type="entry name" value="Sigma70_r4_2"/>
    <property type="match status" value="1"/>
</dbReference>
<evidence type="ECO:0000256" key="2">
    <source>
        <dbReference type="ARBA" id="ARBA00023015"/>
    </source>
</evidence>
<feature type="domain" description="RNA polymerase sigma-70 region 2" evidence="5">
    <location>
        <begin position="30"/>
        <end position="97"/>
    </location>
</feature>
<dbReference type="KEGG" id="bcv:Bcav_3432"/>
<dbReference type="Proteomes" id="UP000007962">
    <property type="component" value="Chromosome"/>
</dbReference>
<dbReference type="OrthoDB" id="9784272at2"/>
<evidence type="ECO:0000259" key="6">
    <source>
        <dbReference type="Pfam" id="PF08281"/>
    </source>
</evidence>
<evidence type="ECO:0000256" key="3">
    <source>
        <dbReference type="ARBA" id="ARBA00023082"/>
    </source>
</evidence>
<reference evidence="7 8" key="1">
    <citation type="journal article" date="2009" name="Stand. Genomic Sci.">
        <title>Complete genome sequence of Beutenbergia cavernae type strain (HKI 0122).</title>
        <authorList>
            <person name="Land M."/>
            <person name="Pukall R."/>
            <person name="Abt B."/>
            <person name="Goker M."/>
            <person name="Rohde M."/>
            <person name="Glavina Del Rio T."/>
            <person name="Tice H."/>
            <person name="Copeland A."/>
            <person name="Cheng J.F."/>
            <person name="Lucas S."/>
            <person name="Chen F."/>
            <person name="Nolan M."/>
            <person name="Bruce D."/>
            <person name="Goodwin L."/>
            <person name="Pitluck S."/>
            <person name="Ivanova N."/>
            <person name="Mavromatis K."/>
            <person name="Ovchinnikova G."/>
            <person name="Pati A."/>
            <person name="Chen A."/>
            <person name="Palaniappan K."/>
            <person name="Hauser L."/>
            <person name="Chang Y.J."/>
            <person name="Jefferies C.C."/>
            <person name="Saunders E."/>
            <person name="Brettin T."/>
            <person name="Detter J.C."/>
            <person name="Han C."/>
            <person name="Chain P."/>
            <person name="Bristow J."/>
            <person name="Eisen J.A."/>
            <person name="Markowitz V."/>
            <person name="Hugenholtz P."/>
            <person name="Kyrpides N.C."/>
            <person name="Klenk H.P."/>
            <person name="Lapidus A."/>
        </authorList>
    </citation>
    <scope>NUCLEOTIDE SEQUENCE [LARGE SCALE GENOMIC DNA]</scope>
    <source>
        <strain evidence="8">ATCC BAA-8 / DSM 12333 / NBRC 16432</strain>
    </source>
</reference>
<keyword evidence="8" id="KW-1185">Reference proteome</keyword>
<keyword evidence="4" id="KW-0804">Transcription</keyword>
<dbReference type="PANTHER" id="PTHR43133:SF66">
    <property type="entry name" value="ECF RNA POLYMERASE SIGMA FACTOR SIGK"/>
    <property type="match status" value="1"/>
</dbReference>
<dbReference type="eggNOG" id="COG1595">
    <property type="taxonomic scope" value="Bacteria"/>
</dbReference>
<dbReference type="InterPro" id="IPR013249">
    <property type="entry name" value="RNA_pol_sigma70_r4_t2"/>
</dbReference>
<dbReference type="SUPFAM" id="SSF88946">
    <property type="entry name" value="Sigma2 domain of RNA polymerase sigma factors"/>
    <property type="match status" value="1"/>
</dbReference>
<proteinExistence type="inferred from homology"/>
<sequence>MKPQPTSTAAGHPELLLQVARGDRDAFAVLYDETSPVVYGTALRVLRDPDLAAETTQDVMVELWRTAARFDPARGSVRAWVATLAHRRAVDRVRAEQAHRTRDEADAVRDYRPPVDDVAEEVERRDDADRVARCLDGLTDLQRRSILLAYWGGLTYREVAEDLGAALPTVKSRIRDGLERLRACLGVR</sequence>
<organism evidence="7 8">
    <name type="scientific">Beutenbergia cavernae (strain ATCC BAA-8 / DSM 12333 / CCUG 43141 / JCM 11478 / NBRC 16432 / NCIMB 13614 / HKI 0122)</name>
    <dbReference type="NCBI Taxonomy" id="471853"/>
    <lineage>
        <taxon>Bacteria</taxon>
        <taxon>Bacillati</taxon>
        <taxon>Actinomycetota</taxon>
        <taxon>Actinomycetes</taxon>
        <taxon>Micrococcales</taxon>
        <taxon>Beutenbergiaceae</taxon>
        <taxon>Beutenbergia</taxon>
    </lineage>
</organism>